<dbReference type="Proteomes" id="UP001586593">
    <property type="component" value="Unassembled WGS sequence"/>
</dbReference>
<feature type="compositionally biased region" description="Basic and acidic residues" evidence="1">
    <location>
        <begin position="82"/>
        <end position="98"/>
    </location>
</feature>
<keyword evidence="3" id="KW-1185">Reference proteome</keyword>
<feature type="compositionally biased region" description="Basic and acidic residues" evidence="1">
    <location>
        <begin position="115"/>
        <end position="126"/>
    </location>
</feature>
<sequence length="160" mass="17609">MSFLVSCCRSAQPVGSISQLHTGLRSNLRQLFPDGQCMTPWGNEGTVQKTGVDGRMMGLNGTIRRTSLMPNQCQQEPVPLPPDKKSQHQTAELRDRLQGKSGTENAIRGLAAAAKHREESCTDHGRGGLGRKTRRNMERANSLCPSWSQSPRDSTRPPRS</sequence>
<evidence type="ECO:0000256" key="1">
    <source>
        <dbReference type="SAM" id="MobiDB-lite"/>
    </source>
</evidence>
<protein>
    <submittedName>
        <fullName evidence="2">Uncharacterized protein</fullName>
    </submittedName>
</protein>
<gene>
    <name evidence="2" type="ORF">VTK73DRAFT_7344</name>
</gene>
<accession>A0ABR3WF37</accession>
<proteinExistence type="predicted"/>
<feature type="compositionally biased region" description="Polar residues" evidence="1">
    <location>
        <begin position="143"/>
        <end position="152"/>
    </location>
</feature>
<reference evidence="2 3" key="1">
    <citation type="journal article" date="2024" name="Commun. Biol.">
        <title>Comparative genomic analysis of thermophilic fungi reveals convergent evolutionary adaptations and gene losses.</title>
        <authorList>
            <person name="Steindorff A.S."/>
            <person name="Aguilar-Pontes M.V."/>
            <person name="Robinson A.J."/>
            <person name="Andreopoulos B."/>
            <person name="LaButti K."/>
            <person name="Kuo A."/>
            <person name="Mondo S."/>
            <person name="Riley R."/>
            <person name="Otillar R."/>
            <person name="Haridas S."/>
            <person name="Lipzen A."/>
            <person name="Grimwood J."/>
            <person name="Schmutz J."/>
            <person name="Clum A."/>
            <person name="Reid I.D."/>
            <person name="Moisan M.C."/>
            <person name="Butler G."/>
            <person name="Nguyen T.T.M."/>
            <person name="Dewar K."/>
            <person name="Conant G."/>
            <person name="Drula E."/>
            <person name="Henrissat B."/>
            <person name="Hansel C."/>
            <person name="Singer S."/>
            <person name="Hutchinson M.I."/>
            <person name="de Vries R.P."/>
            <person name="Natvig D.O."/>
            <person name="Powell A.J."/>
            <person name="Tsang A."/>
            <person name="Grigoriev I.V."/>
        </authorList>
    </citation>
    <scope>NUCLEOTIDE SEQUENCE [LARGE SCALE GENOMIC DNA]</scope>
    <source>
        <strain evidence="2 3">ATCC 24622</strain>
    </source>
</reference>
<evidence type="ECO:0000313" key="2">
    <source>
        <dbReference type="EMBL" id="KAL1860469.1"/>
    </source>
</evidence>
<name>A0ABR3WF37_9PEZI</name>
<evidence type="ECO:0000313" key="3">
    <source>
        <dbReference type="Proteomes" id="UP001586593"/>
    </source>
</evidence>
<comment type="caution">
    <text evidence="2">The sequence shown here is derived from an EMBL/GenBank/DDBJ whole genome shotgun (WGS) entry which is preliminary data.</text>
</comment>
<feature type="region of interest" description="Disordered" evidence="1">
    <location>
        <begin position="71"/>
        <end position="160"/>
    </location>
</feature>
<dbReference type="EMBL" id="JAZHXJ010000460">
    <property type="protein sequence ID" value="KAL1860469.1"/>
    <property type="molecule type" value="Genomic_DNA"/>
</dbReference>
<organism evidence="2 3">
    <name type="scientific">Phialemonium thermophilum</name>
    <dbReference type="NCBI Taxonomy" id="223376"/>
    <lineage>
        <taxon>Eukaryota</taxon>
        <taxon>Fungi</taxon>
        <taxon>Dikarya</taxon>
        <taxon>Ascomycota</taxon>
        <taxon>Pezizomycotina</taxon>
        <taxon>Sordariomycetes</taxon>
        <taxon>Sordariomycetidae</taxon>
        <taxon>Cephalothecales</taxon>
        <taxon>Cephalothecaceae</taxon>
        <taxon>Phialemonium</taxon>
    </lineage>
</organism>